<reference evidence="1 2" key="1">
    <citation type="journal article" date="2019" name="Nat. Ecol. Evol.">
        <title>Megaphylogeny resolves global patterns of mushroom evolution.</title>
        <authorList>
            <person name="Varga T."/>
            <person name="Krizsan K."/>
            <person name="Foldi C."/>
            <person name="Dima B."/>
            <person name="Sanchez-Garcia M."/>
            <person name="Sanchez-Ramirez S."/>
            <person name="Szollosi G.J."/>
            <person name="Szarkandi J.G."/>
            <person name="Papp V."/>
            <person name="Albert L."/>
            <person name="Andreopoulos W."/>
            <person name="Angelini C."/>
            <person name="Antonin V."/>
            <person name="Barry K.W."/>
            <person name="Bougher N.L."/>
            <person name="Buchanan P."/>
            <person name="Buyck B."/>
            <person name="Bense V."/>
            <person name="Catcheside P."/>
            <person name="Chovatia M."/>
            <person name="Cooper J."/>
            <person name="Damon W."/>
            <person name="Desjardin D."/>
            <person name="Finy P."/>
            <person name="Geml J."/>
            <person name="Haridas S."/>
            <person name="Hughes K."/>
            <person name="Justo A."/>
            <person name="Karasinski D."/>
            <person name="Kautmanova I."/>
            <person name="Kiss B."/>
            <person name="Kocsube S."/>
            <person name="Kotiranta H."/>
            <person name="LaButti K.M."/>
            <person name="Lechner B.E."/>
            <person name="Liimatainen K."/>
            <person name="Lipzen A."/>
            <person name="Lukacs Z."/>
            <person name="Mihaltcheva S."/>
            <person name="Morgado L.N."/>
            <person name="Niskanen T."/>
            <person name="Noordeloos M.E."/>
            <person name="Ohm R.A."/>
            <person name="Ortiz-Santana B."/>
            <person name="Ovrebo C."/>
            <person name="Racz N."/>
            <person name="Riley R."/>
            <person name="Savchenko A."/>
            <person name="Shiryaev A."/>
            <person name="Soop K."/>
            <person name="Spirin V."/>
            <person name="Szebenyi C."/>
            <person name="Tomsovsky M."/>
            <person name="Tulloss R.E."/>
            <person name="Uehling J."/>
            <person name="Grigoriev I.V."/>
            <person name="Vagvolgyi C."/>
            <person name="Papp T."/>
            <person name="Martin F.M."/>
            <person name="Miettinen O."/>
            <person name="Hibbett D.S."/>
            <person name="Nagy L.G."/>
        </authorList>
    </citation>
    <scope>NUCLEOTIDE SEQUENCE [LARGE SCALE GENOMIC DNA]</scope>
    <source>
        <strain evidence="1 2">NL-1719</strain>
    </source>
</reference>
<accession>A0ACD3ABU5</accession>
<dbReference type="Proteomes" id="UP000308600">
    <property type="component" value="Unassembled WGS sequence"/>
</dbReference>
<dbReference type="EMBL" id="ML208541">
    <property type="protein sequence ID" value="TFK63084.1"/>
    <property type="molecule type" value="Genomic_DNA"/>
</dbReference>
<organism evidence="1 2">
    <name type="scientific">Pluteus cervinus</name>
    <dbReference type="NCBI Taxonomy" id="181527"/>
    <lineage>
        <taxon>Eukaryota</taxon>
        <taxon>Fungi</taxon>
        <taxon>Dikarya</taxon>
        <taxon>Basidiomycota</taxon>
        <taxon>Agaricomycotina</taxon>
        <taxon>Agaricomycetes</taxon>
        <taxon>Agaricomycetidae</taxon>
        <taxon>Agaricales</taxon>
        <taxon>Pluteineae</taxon>
        <taxon>Pluteaceae</taxon>
        <taxon>Pluteus</taxon>
    </lineage>
</organism>
<name>A0ACD3ABU5_9AGAR</name>
<evidence type="ECO:0000313" key="1">
    <source>
        <dbReference type="EMBL" id="TFK63084.1"/>
    </source>
</evidence>
<sequence>MRLTLKTREKKEENGEKNASMRWYSESKDVSRRMALNSLLSGFMTRLGSWRGPQFIHRSHAHPIPRLFISFFLPTTSVSHRPAKATTKSVAQGSPLLSCSASNPASKQLARRGRPARNSFTWSTSERSQLGALHPLQTRSSNHSRWSHVHLTRSWQQCYRLRSAYTQI</sequence>
<protein>
    <submittedName>
        <fullName evidence="1">Uncharacterized protein</fullName>
    </submittedName>
</protein>
<proteinExistence type="predicted"/>
<keyword evidence="2" id="KW-1185">Reference proteome</keyword>
<gene>
    <name evidence="1" type="ORF">BDN72DRAFT_338381</name>
</gene>
<evidence type="ECO:0000313" key="2">
    <source>
        <dbReference type="Proteomes" id="UP000308600"/>
    </source>
</evidence>